<sequence length="380" mass="41674">MFALISKELRLIRKDRRSFIFLLFMPIAFILIFGSINNQEANTSAITLQVVDQDNSEASRAFVSRLSGIITVDASPAGELNQQLDRLKQGQMTSMLVIPAQFEQKLKNGAAADITLYKDPASQTAIAPIQAILQGMSDQYREQKIKTSLTSLGASAQAAQQALVSPIAIKPVNMSSEQLSAIDQIVPGMTVMFVFFIMITMTRRFFEEKKTGLFTRIRSTRITPVQYLIGMWVPFILTVMAQCSVLFAFGHFMYDLHLGNYPALIVIVIALSIAGTGIGLGLSFVVPGEGAAMVITQLISMGGAILGGLWFPTYLLPEFVQHISRFMPQYWAQHSLINIIAHHAHISDVLLPAGVLLLFGLVGLGVALLRLPSFLRTAVN</sequence>
<dbReference type="Gene3D" id="3.40.1710.10">
    <property type="entry name" value="abc type-2 transporter like domain"/>
    <property type="match status" value="1"/>
</dbReference>
<feature type="transmembrane region" description="Helical" evidence="8">
    <location>
        <begin position="20"/>
        <end position="36"/>
    </location>
</feature>
<evidence type="ECO:0000256" key="8">
    <source>
        <dbReference type="SAM" id="Phobius"/>
    </source>
</evidence>
<keyword evidence="5 8" id="KW-0812">Transmembrane</keyword>
<feature type="transmembrane region" description="Helical" evidence="8">
    <location>
        <begin position="261"/>
        <end position="285"/>
    </location>
</feature>
<evidence type="ECO:0000256" key="7">
    <source>
        <dbReference type="ARBA" id="ARBA00023136"/>
    </source>
</evidence>
<feature type="transmembrane region" description="Helical" evidence="8">
    <location>
        <begin position="292"/>
        <end position="311"/>
    </location>
</feature>
<comment type="caution">
    <text evidence="10">The sequence shown here is derived from an EMBL/GenBank/DDBJ whole genome shotgun (WGS) entry which is preliminary data.</text>
</comment>
<dbReference type="Pfam" id="PF12698">
    <property type="entry name" value="ABC2_membrane_3"/>
    <property type="match status" value="1"/>
</dbReference>
<comment type="subcellular location">
    <subcellularLocation>
        <location evidence="1">Cell membrane</location>
        <topology evidence="1">Multi-pass membrane protein</topology>
    </subcellularLocation>
</comment>
<keyword evidence="11" id="KW-1185">Reference proteome</keyword>
<comment type="similarity">
    <text evidence="2">Belongs to the ABC-2 integral membrane protein family.</text>
</comment>
<dbReference type="EMBL" id="JAUQTB010000005">
    <property type="protein sequence ID" value="MDO7906969.1"/>
    <property type="molecule type" value="Genomic_DNA"/>
</dbReference>
<dbReference type="InterPro" id="IPR013525">
    <property type="entry name" value="ABC2_TM"/>
</dbReference>
<feature type="transmembrane region" description="Helical" evidence="8">
    <location>
        <begin position="185"/>
        <end position="206"/>
    </location>
</feature>
<evidence type="ECO:0000256" key="1">
    <source>
        <dbReference type="ARBA" id="ARBA00004651"/>
    </source>
</evidence>
<organism evidence="10 11">
    <name type="scientific">Paenibacillus lacisoli</name>
    <dbReference type="NCBI Taxonomy" id="3064525"/>
    <lineage>
        <taxon>Bacteria</taxon>
        <taxon>Bacillati</taxon>
        <taxon>Bacillota</taxon>
        <taxon>Bacilli</taxon>
        <taxon>Bacillales</taxon>
        <taxon>Paenibacillaceae</taxon>
        <taxon>Paenibacillus</taxon>
    </lineage>
</organism>
<keyword evidence="4" id="KW-1003">Cell membrane</keyword>
<dbReference type="PANTHER" id="PTHR30294">
    <property type="entry name" value="MEMBRANE COMPONENT OF ABC TRANSPORTER YHHJ-RELATED"/>
    <property type="match status" value="1"/>
</dbReference>
<proteinExistence type="inferred from homology"/>
<accession>A0ABT9CEB5</accession>
<evidence type="ECO:0000256" key="3">
    <source>
        <dbReference type="ARBA" id="ARBA00022448"/>
    </source>
</evidence>
<evidence type="ECO:0000256" key="5">
    <source>
        <dbReference type="ARBA" id="ARBA00022692"/>
    </source>
</evidence>
<dbReference type="InterPro" id="IPR047817">
    <property type="entry name" value="ABC2_TM_bact-type"/>
</dbReference>
<feature type="transmembrane region" description="Helical" evidence="8">
    <location>
        <begin position="349"/>
        <end position="369"/>
    </location>
</feature>
<keyword evidence="6 8" id="KW-1133">Transmembrane helix</keyword>
<dbReference type="Proteomes" id="UP001240171">
    <property type="component" value="Unassembled WGS sequence"/>
</dbReference>
<dbReference type="PANTHER" id="PTHR30294:SF38">
    <property type="entry name" value="TRANSPORT PERMEASE PROTEIN"/>
    <property type="match status" value="1"/>
</dbReference>
<dbReference type="RefSeq" id="WP_305024170.1">
    <property type="nucleotide sequence ID" value="NZ_JAUQTB010000005.1"/>
</dbReference>
<keyword evidence="3" id="KW-0813">Transport</keyword>
<reference evidence="10 11" key="1">
    <citation type="submission" date="2023-07" db="EMBL/GenBank/DDBJ databases">
        <title>Paenibacillus sp. JX-17 nov. isolated from soil.</title>
        <authorList>
            <person name="Wan Y."/>
            <person name="Liu B."/>
        </authorList>
    </citation>
    <scope>NUCLEOTIDE SEQUENCE [LARGE SCALE GENOMIC DNA]</scope>
    <source>
        <strain evidence="10 11">JX-17</strain>
    </source>
</reference>
<evidence type="ECO:0000256" key="4">
    <source>
        <dbReference type="ARBA" id="ARBA00022475"/>
    </source>
</evidence>
<gene>
    <name evidence="10" type="ORF">Q5741_11135</name>
</gene>
<evidence type="ECO:0000256" key="6">
    <source>
        <dbReference type="ARBA" id="ARBA00022989"/>
    </source>
</evidence>
<feature type="domain" description="ABC transmembrane type-2" evidence="9">
    <location>
        <begin position="149"/>
        <end position="374"/>
    </location>
</feature>
<evidence type="ECO:0000256" key="2">
    <source>
        <dbReference type="ARBA" id="ARBA00007783"/>
    </source>
</evidence>
<name>A0ABT9CEB5_9BACL</name>
<evidence type="ECO:0000313" key="11">
    <source>
        <dbReference type="Proteomes" id="UP001240171"/>
    </source>
</evidence>
<dbReference type="PROSITE" id="PS51012">
    <property type="entry name" value="ABC_TM2"/>
    <property type="match status" value="1"/>
</dbReference>
<dbReference type="InterPro" id="IPR051449">
    <property type="entry name" value="ABC-2_transporter_component"/>
</dbReference>
<evidence type="ECO:0000259" key="9">
    <source>
        <dbReference type="PROSITE" id="PS51012"/>
    </source>
</evidence>
<protein>
    <submittedName>
        <fullName evidence="10">ABC transporter permease</fullName>
    </submittedName>
</protein>
<evidence type="ECO:0000313" key="10">
    <source>
        <dbReference type="EMBL" id="MDO7906969.1"/>
    </source>
</evidence>
<feature type="transmembrane region" description="Helical" evidence="8">
    <location>
        <begin position="227"/>
        <end position="249"/>
    </location>
</feature>
<keyword evidence="7 8" id="KW-0472">Membrane</keyword>